<feature type="binding site" evidence="13">
    <location>
        <position position="98"/>
    </location>
    <ligand>
        <name>NADPH</name>
        <dbReference type="ChEBI" id="CHEBI:57783"/>
    </ligand>
</feature>
<evidence type="ECO:0000256" key="15">
    <source>
        <dbReference type="RuleBase" id="RU004171"/>
    </source>
</evidence>
<keyword evidence="19" id="KW-1185">Reference proteome</keyword>
<dbReference type="EC" id="1.1.1.3" evidence="4 14"/>
<dbReference type="GO" id="GO:0050661">
    <property type="term" value="F:NADP binding"/>
    <property type="evidence" value="ECO:0007669"/>
    <property type="project" value="InterPro"/>
</dbReference>
<organism evidence="18 19">
    <name type="scientific">Clostridium frigidicarnis</name>
    <dbReference type="NCBI Taxonomy" id="84698"/>
    <lineage>
        <taxon>Bacteria</taxon>
        <taxon>Bacillati</taxon>
        <taxon>Bacillota</taxon>
        <taxon>Clostridia</taxon>
        <taxon>Eubacteriales</taxon>
        <taxon>Clostridiaceae</taxon>
        <taxon>Clostridium</taxon>
    </lineage>
</organism>
<name>A0A1I1B727_9CLOT</name>
<dbReference type="Pfam" id="PF03447">
    <property type="entry name" value="NAD_binding_3"/>
    <property type="match status" value="1"/>
</dbReference>
<keyword evidence="10 14" id="KW-0486">Methionine biosynthesis</keyword>
<comment type="similarity">
    <text evidence="3 15">Belongs to the homoserine dehydrogenase family.</text>
</comment>
<dbReference type="Pfam" id="PF00742">
    <property type="entry name" value="Homoserine_dh"/>
    <property type="match status" value="1"/>
</dbReference>
<dbReference type="InterPro" id="IPR001342">
    <property type="entry name" value="HDH_cat"/>
</dbReference>
<dbReference type="UniPathway" id="UPA00050">
    <property type="reaction ID" value="UER00063"/>
</dbReference>
<keyword evidence="6 14" id="KW-0028">Amino-acid biosynthesis</keyword>
<evidence type="ECO:0000259" key="17">
    <source>
        <dbReference type="Pfam" id="PF03447"/>
    </source>
</evidence>
<dbReference type="InterPro" id="IPR036291">
    <property type="entry name" value="NAD(P)-bd_dom_sf"/>
</dbReference>
<evidence type="ECO:0000313" key="18">
    <source>
        <dbReference type="EMBL" id="SFB44390.1"/>
    </source>
</evidence>
<feature type="domain" description="Aspartate/homoserine dehydrogenase NAD-binding" evidence="17">
    <location>
        <begin position="7"/>
        <end position="121"/>
    </location>
</feature>
<dbReference type="PANTHER" id="PTHR43331:SF1">
    <property type="entry name" value="HOMOSERINE DEHYDROGENASE"/>
    <property type="match status" value="1"/>
</dbReference>
<dbReference type="Gene3D" id="3.30.70.260">
    <property type="match status" value="1"/>
</dbReference>
<gene>
    <name evidence="18" type="ORF">SAMN04488528_105815</name>
</gene>
<evidence type="ECO:0000256" key="7">
    <source>
        <dbReference type="ARBA" id="ARBA00022697"/>
    </source>
</evidence>
<evidence type="ECO:0000256" key="11">
    <source>
        <dbReference type="ARBA" id="ARBA00048841"/>
    </source>
</evidence>
<comment type="pathway">
    <text evidence="2 14">Amino-acid biosynthesis; L-methionine biosynthesis via de novo pathway; L-homoserine from L-aspartate: step 3/3.</text>
</comment>
<evidence type="ECO:0000256" key="13">
    <source>
        <dbReference type="PIRSR" id="PIRSR000098-2"/>
    </source>
</evidence>
<dbReference type="SUPFAM" id="SSF51735">
    <property type="entry name" value="NAD(P)-binding Rossmann-fold domains"/>
    <property type="match status" value="1"/>
</dbReference>
<dbReference type="Proteomes" id="UP000198619">
    <property type="component" value="Unassembled WGS sequence"/>
</dbReference>
<comment type="pathway">
    <text evidence="1 14">Amino-acid biosynthesis; L-threonine biosynthesis; L-threonine from L-aspartate: step 3/5.</text>
</comment>
<dbReference type="AlphaFoldDB" id="A0A1I1B727"/>
<protein>
    <recommendedName>
        <fullName evidence="5 14">Homoserine dehydrogenase</fullName>
        <ecNumber evidence="4 14">1.1.1.3</ecNumber>
    </recommendedName>
</protein>
<evidence type="ECO:0000256" key="2">
    <source>
        <dbReference type="ARBA" id="ARBA00005062"/>
    </source>
</evidence>
<evidence type="ECO:0000256" key="10">
    <source>
        <dbReference type="ARBA" id="ARBA00023167"/>
    </source>
</evidence>
<evidence type="ECO:0000256" key="5">
    <source>
        <dbReference type="ARBA" id="ARBA00013376"/>
    </source>
</evidence>
<evidence type="ECO:0000256" key="14">
    <source>
        <dbReference type="RuleBase" id="RU000579"/>
    </source>
</evidence>
<evidence type="ECO:0000256" key="8">
    <source>
        <dbReference type="ARBA" id="ARBA00023002"/>
    </source>
</evidence>
<dbReference type="PIRSF" id="PIRSF000098">
    <property type="entry name" value="Homoser_dehydrog"/>
    <property type="match status" value="1"/>
</dbReference>
<reference evidence="18 19" key="1">
    <citation type="submission" date="2016-10" db="EMBL/GenBank/DDBJ databases">
        <authorList>
            <person name="de Groot N.N."/>
        </authorList>
    </citation>
    <scope>NUCLEOTIDE SEQUENCE [LARGE SCALE GENOMIC DNA]</scope>
    <source>
        <strain evidence="18 19">DSM 12271</strain>
    </source>
</reference>
<dbReference type="UniPathway" id="UPA00051">
    <property type="reaction ID" value="UER00465"/>
</dbReference>
<dbReference type="GO" id="GO:0009086">
    <property type="term" value="P:methionine biosynthetic process"/>
    <property type="evidence" value="ECO:0007669"/>
    <property type="project" value="UniProtKB-KW"/>
</dbReference>
<dbReference type="InterPro" id="IPR005106">
    <property type="entry name" value="Asp/hSer_DH_NAD-bd"/>
</dbReference>
<evidence type="ECO:0000313" key="19">
    <source>
        <dbReference type="Proteomes" id="UP000198619"/>
    </source>
</evidence>
<evidence type="ECO:0000256" key="9">
    <source>
        <dbReference type="ARBA" id="ARBA00023053"/>
    </source>
</evidence>
<feature type="active site" description="Proton donor" evidence="12">
    <location>
        <position position="198"/>
    </location>
</feature>
<evidence type="ECO:0000256" key="3">
    <source>
        <dbReference type="ARBA" id="ARBA00006753"/>
    </source>
</evidence>
<proteinExistence type="inferred from homology"/>
<comment type="catalytic activity">
    <reaction evidence="11">
        <text>L-homoserine + NADP(+) = L-aspartate 4-semialdehyde + NADPH + H(+)</text>
        <dbReference type="Rhea" id="RHEA:15761"/>
        <dbReference type="ChEBI" id="CHEBI:15378"/>
        <dbReference type="ChEBI" id="CHEBI:57476"/>
        <dbReference type="ChEBI" id="CHEBI:57783"/>
        <dbReference type="ChEBI" id="CHEBI:58349"/>
        <dbReference type="ChEBI" id="CHEBI:537519"/>
        <dbReference type="EC" id="1.1.1.3"/>
    </reaction>
    <physiologicalReaction direction="right-to-left" evidence="11">
        <dbReference type="Rhea" id="RHEA:15763"/>
    </physiologicalReaction>
</comment>
<dbReference type="Gene3D" id="3.40.50.720">
    <property type="entry name" value="NAD(P)-binding Rossmann-like Domain"/>
    <property type="match status" value="1"/>
</dbReference>
<dbReference type="InterPro" id="IPR016204">
    <property type="entry name" value="HDH"/>
</dbReference>
<dbReference type="FunFam" id="3.30.360.10:FF:000005">
    <property type="entry name" value="Homoserine dehydrogenase"/>
    <property type="match status" value="1"/>
</dbReference>
<dbReference type="Gene3D" id="3.30.360.10">
    <property type="entry name" value="Dihydrodipicolinate Reductase, domain 2"/>
    <property type="match status" value="1"/>
</dbReference>
<evidence type="ECO:0000256" key="4">
    <source>
        <dbReference type="ARBA" id="ARBA00013213"/>
    </source>
</evidence>
<dbReference type="SUPFAM" id="SSF55347">
    <property type="entry name" value="Glyceraldehyde-3-phosphate dehydrogenase-like, C-terminal domain"/>
    <property type="match status" value="1"/>
</dbReference>
<dbReference type="OrthoDB" id="9808167at2"/>
<dbReference type="GO" id="GO:0009088">
    <property type="term" value="P:threonine biosynthetic process"/>
    <property type="evidence" value="ECO:0007669"/>
    <property type="project" value="UniProtKB-UniPathway"/>
</dbReference>
<dbReference type="GO" id="GO:0004412">
    <property type="term" value="F:homoserine dehydrogenase activity"/>
    <property type="evidence" value="ECO:0007669"/>
    <property type="project" value="UniProtKB-EC"/>
</dbReference>
<feature type="binding site" evidence="13">
    <location>
        <position position="183"/>
    </location>
    <ligand>
        <name>L-homoserine</name>
        <dbReference type="ChEBI" id="CHEBI:57476"/>
    </ligand>
</feature>
<feature type="binding site" evidence="13">
    <location>
        <begin position="6"/>
        <end position="13"/>
    </location>
    <ligand>
        <name>NADP(+)</name>
        <dbReference type="ChEBI" id="CHEBI:58349"/>
    </ligand>
</feature>
<evidence type="ECO:0000256" key="1">
    <source>
        <dbReference type="ARBA" id="ARBA00005056"/>
    </source>
</evidence>
<dbReference type="RefSeq" id="WP_090043142.1">
    <property type="nucleotide sequence ID" value="NZ_FOKI01000058.1"/>
</dbReference>
<keyword evidence="7 14" id="KW-0791">Threonine biosynthesis</keyword>
<dbReference type="PROSITE" id="PS01042">
    <property type="entry name" value="HOMOSER_DHGENASE"/>
    <property type="match status" value="1"/>
</dbReference>
<sequence>MNYALLGYGVVGTGIVELIEKAKQDIDLYKNVNLKGILVKDENKHVNKRYLELVTEDINNIFSEDIDVIIEVMGGVNPAYKYVKMALIKGIHVITANKDLIAEHGSELSRIAKENNVTIKLEAAVAGGVPIIKPLVDSLSSNKILSIKGILNGTTNFILTKMYYEGINYDEALKEAQRLGFAEANPESDVMGYDTARKLSILSSIAFNGIIYWKDISIEGISDLDKEDFLYAKKQNCCIKLVAYSAKKEGKIYGGVKPMLVDSRSEFFGINDEVNSVVLEGDAVGELTFTGKGAGMFPTASAVCSDLSDIINRNFIHSIKYSHNNYSVEKYLPNECEALIRITTEDIKNTKKLLELNFNEILEIPSSKNNEIAVVVRVNSEIEMENRLDNIKSYPYVSKVKSLIKFDMLAS</sequence>
<dbReference type="InterPro" id="IPR019811">
    <property type="entry name" value="HDH_CS"/>
</dbReference>
<dbReference type="NCBIfam" id="NF004976">
    <property type="entry name" value="PRK06349.1"/>
    <property type="match status" value="1"/>
</dbReference>
<dbReference type="PANTHER" id="PTHR43331">
    <property type="entry name" value="HOMOSERINE DEHYDROGENASE"/>
    <property type="match status" value="1"/>
</dbReference>
<keyword evidence="9" id="KW-0915">Sodium</keyword>
<keyword evidence="13 14" id="KW-0521">NADP</keyword>
<accession>A0A1I1B727</accession>
<dbReference type="STRING" id="84698.SAMN04488528_105815"/>
<dbReference type="EMBL" id="FOKI01000058">
    <property type="protein sequence ID" value="SFB44390.1"/>
    <property type="molecule type" value="Genomic_DNA"/>
</dbReference>
<keyword evidence="8 14" id="KW-0560">Oxidoreductase</keyword>
<evidence type="ECO:0000256" key="6">
    <source>
        <dbReference type="ARBA" id="ARBA00022605"/>
    </source>
</evidence>
<evidence type="ECO:0000256" key="12">
    <source>
        <dbReference type="PIRSR" id="PIRSR000098-1"/>
    </source>
</evidence>
<evidence type="ECO:0000259" key="16">
    <source>
        <dbReference type="Pfam" id="PF00742"/>
    </source>
</evidence>
<feature type="domain" description="Homoserine dehydrogenase catalytic" evidence="16">
    <location>
        <begin position="130"/>
        <end position="307"/>
    </location>
</feature>